<sequence>RDNYDRDRMVGHSGFRIVGYRWVDLWLVSCPPGRPSRPYCGSPSLL</sequence>
<proteinExistence type="predicted"/>
<reference evidence="1" key="1">
    <citation type="submission" date="2018-05" db="EMBL/GenBank/DDBJ databases">
        <authorList>
            <person name="Lanie J.A."/>
            <person name="Ng W.-L."/>
            <person name="Kazmierczak K.M."/>
            <person name="Andrzejewski T.M."/>
            <person name="Davidsen T.M."/>
            <person name="Wayne K.J."/>
            <person name="Tettelin H."/>
            <person name="Glass J.I."/>
            <person name="Rusch D."/>
            <person name="Podicherti R."/>
            <person name="Tsui H.-C.T."/>
            <person name="Winkler M.E."/>
        </authorList>
    </citation>
    <scope>NUCLEOTIDE SEQUENCE</scope>
</reference>
<dbReference type="AlphaFoldDB" id="A0A382UNM5"/>
<accession>A0A382UNM5</accession>
<gene>
    <name evidence="1" type="ORF">METZ01_LOCUS388541</name>
</gene>
<evidence type="ECO:0000313" key="1">
    <source>
        <dbReference type="EMBL" id="SVD35687.1"/>
    </source>
</evidence>
<dbReference type="EMBL" id="UINC01145512">
    <property type="protein sequence ID" value="SVD35687.1"/>
    <property type="molecule type" value="Genomic_DNA"/>
</dbReference>
<feature type="non-terminal residue" evidence="1">
    <location>
        <position position="46"/>
    </location>
</feature>
<feature type="non-terminal residue" evidence="1">
    <location>
        <position position="1"/>
    </location>
</feature>
<organism evidence="1">
    <name type="scientific">marine metagenome</name>
    <dbReference type="NCBI Taxonomy" id="408172"/>
    <lineage>
        <taxon>unclassified sequences</taxon>
        <taxon>metagenomes</taxon>
        <taxon>ecological metagenomes</taxon>
    </lineage>
</organism>
<protein>
    <submittedName>
        <fullName evidence="1">Uncharacterized protein</fullName>
    </submittedName>
</protein>
<name>A0A382UNM5_9ZZZZ</name>